<dbReference type="EMBL" id="JBBNAF010000003">
    <property type="protein sequence ID" value="KAK9160790.1"/>
    <property type="molecule type" value="Genomic_DNA"/>
</dbReference>
<keyword evidence="3" id="KW-1185">Reference proteome</keyword>
<gene>
    <name evidence="2" type="ORF">Syun_007131</name>
</gene>
<evidence type="ECO:0000256" key="1">
    <source>
        <dbReference type="SAM" id="MobiDB-lite"/>
    </source>
</evidence>
<name>A0AAP0KYZ9_9MAGN</name>
<feature type="compositionally biased region" description="Polar residues" evidence="1">
    <location>
        <begin position="240"/>
        <end position="249"/>
    </location>
</feature>
<dbReference type="AlphaFoldDB" id="A0AAP0KYZ9"/>
<sequence>MFPSQFHEKEQVNFDKVPKFDVGGEDFIEDIVAFGDDDLVIEVISQSKSPRGLETVVDDCVVNNYLIEKGVETKVKFAATKHFCSLTNNMDEELVMNTLQDVHSDVFVENFRLIVEVQDIVPQIFVPSSSVELVNISCVDKFITDYKSCEEGEGEWEVTGLKKKKEDATSLKEKEKEVTCLKEKEVTGLKENEKVFFKKWLRCSLHVRKIEVFRPITRGHMALSHHTHNRAHSSRLIRRPQTTSRQSASPMALRLVRKEKLGDRITALQQLVSPFGKQIPNAPRNTRIPRLHLNLTLFRRYQLGGRDKESSRSRGRRKHPSLWGVSKSKPNTFVASAHHLLHGSAPPKPSIIFVLRHCASPPAARRRISHSVSFLLASGCSSSLRTPSRSSPSSSSATASRLRLLVVAFDYATSGLLLGLSTSPRTPVASLPRGARPIARPFSSPALPLLSLASASSSPGGGRTYDAKKSLDEWRNAKSNSNRVMQLSLERRMHNHPADRRHCRRRCSHHIRHKVPLT</sequence>
<feature type="compositionally biased region" description="Basic residues" evidence="1">
    <location>
        <begin position="225"/>
        <end position="238"/>
    </location>
</feature>
<organism evidence="2 3">
    <name type="scientific">Stephania yunnanensis</name>
    <dbReference type="NCBI Taxonomy" id="152371"/>
    <lineage>
        <taxon>Eukaryota</taxon>
        <taxon>Viridiplantae</taxon>
        <taxon>Streptophyta</taxon>
        <taxon>Embryophyta</taxon>
        <taxon>Tracheophyta</taxon>
        <taxon>Spermatophyta</taxon>
        <taxon>Magnoliopsida</taxon>
        <taxon>Ranunculales</taxon>
        <taxon>Menispermaceae</taxon>
        <taxon>Menispermoideae</taxon>
        <taxon>Cissampelideae</taxon>
        <taxon>Stephania</taxon>
    </lineage>
</organism>
<reference evidence="2 3" key="1">
    <citation type="submission" date="2024-01" db="EMBL/GenBank/DDBJ databases">
        <title>Genome assemblies of Stephania.</title>
        <authorList>
            <person name="Yang L."/>
        </authorList>
    </citation>
    <scope>NUCLEOTIDE SEQUENCE [LARGE SCALE GENOMIC DNA]</scope>
    <source>
        <strain evidence="2">YNDBR</strain>
        <tissue evidence="2">Leaf</tissue>
    </source>
</reference>
<evidence type="ECO:0000313" key="2">
    <source>
        <dbReference type="EMBL" id="KAK9160790.1"/>
    </source>
</evidence>
<feature type="region of interest" description="Disordered" evidence="1">
    <location>
        <begin position="225"/>
        <end position="250"/>
    </location>
</feature>
<evidence type="ECO:0000313" key="3">
    <source>
        <dbReference type="Proteomes" id="UP001420932"/>
    </source>
</evidence>
<protein>
    <submittedName>
        <fullName evidence="2">Uncharacterized protein</fullName>
    </submittedName>
</protein>
<comment type="caution">
    <text evidence="2">The sequence shown here is derived from an EMBL/GenBank/DDBJ whole genome shotgun (WGS) entry which is preliminary data.</text>
</comment>
<dbReference type="Proteomes" id="UP001420932">
    <property type="component" value="Unassembled WGS sequence"/>
</dbReference>
<feature type="region of interest" description="Disordered" evidence="1">
    <location>
        <begin position="305"/>
        <end position="325"/>
    </location>
</feature>
<proteinExistence type="predicted"/>
<accession>A0AAP0KYZ9</accession>